<dbReference type="InterPro" id="IPR007867">
    <property type="entry name" value="GMC_OxRtase_C"/>
</dbReference>
<keyword evidence="4" id="KW-0274">FAD</keyword>
<dbReference type="Proteomes" id="UP000226192">
    <property type="component" value="Unassembled WGS sequence"/>
</dbReference>
<keyword evidence="3" id="KW-0285">Flavoprotein</keyword>
<comment type="caution">
    <text evidence="8">The sequence shown here is derived from an EMBL/GenBank/DDBJ whole genome shotgun (WGS) entry which is preliminary data.</text>
</comment>
<accession>A0A2C5XII2</accession>
<comment type="cofactor">
    <cofactor evidence="1">
        <name>FAD</name>
        <dbReference type="ChEBI" id="CHEBI:57692"/>
    </cofactor>
</comment>
<dbReference type="EMBL" id="NJET01000041">
    <property type="protein sequence ID" value="PHH63858.1"/>
    <property type="molecule type" value="Genomic_DNA"/>
</dbReference>
<comment type="similarity">
    <text evidence="2">Belongs to the GMC oxidoreductase family.</text>
</comment>
<dbReference type="PANTHER" id="PTHR42784">
    <property type="entry name" value="PYRANOSE 2-OXIDASE"/>
    <property type="match status" value="1"/>
</dbReference>
<evidence type="ECO:0000259" key="7">
    <source>
        <dbReference type="Pfam" id="PF05199"/>
    </source>
</evidence>
<dbReference type="STRING" id="1399860.A0A2C5XII2"/>
<dbReference type="OrthoDB" id="167809at2759"/>
<dbReference type="AlphaFoldDB" id="A0A2C5XII2"/>
<gene>
    <name evidence="8" type="ORF">CDD81_5415</name>
</gene>
<keyword evidence="5" id="KW-0560">Oxidoreductase</keyword>
<dbReference type="InterPro" id="IPR036188">
    <property type="entry name" value="FAD/NAD-bd_sf"/>
</dbReference>
<name>A0A2C5XII2_9HYPO</name>
<evidence type="ECO:0000256" key="3">
    <source>
        <dbReference type="ARBA" id="ARBA00022630"/>
    </source>
</evidence>
<dbReference type="GO" id="GO:0016614">
    <property type="term" value="F:oxidoreductase activity, acting on CH-OH group of donors"/>
    <property type="evidence" value="ECO:0007669"/>
    <property type="project" value="InterPro"/>
</dbReference>
<feature type="compositionally biased region" description="Basic and acidic residues" evidence="6">
    <location>
        <begin position="45"/>
        <end position="58"/>
    </location>
</feature>
<evidence type="ECO:0000256" key="5">
    <source>
        <dbReference type="ARBA" id="ARBA00023002"/>
    </source>
</evidence>
<evidence type="ECO:0000313" key="8">
    <source>
        <dbReference type="EMBL" id="PHH63858.1"/>
    </source>
</evidence>
<proteinExistence type="inferred from homology"/>
<dbReference type="InterPro" id="IPR051473">
    <property type="entry name" value="P2Ox-like"/>
</dbReference>
<sequence length="643" mass="71341">MEAYISATSKHVKGLCDKSYYDFIIVGSGIGGGVLARALVEPDSDDRVEPESDDRVEPSAHPSIKPAKKGEGARVLLIDRGSLLSSTHCLNLPRPHWNATSLEGPSMDNDFVFNSIKSPVFTTTSQSAQYVGGPVHALGGRSIVWGLYTPAMHEEELKYFPEKTQEKLKLHSSKESCDNKSYYCQAYKLVTNDKGACIRSPYPGNGAVKKEYLEDYEKIKKELNNLKNPTEKLYKIEGEFEYGPMAAEFAPRDVGSKMYHIPMGGYSTVSWILQSVVNRSEKLHVLSRAEVVTVNRADSLQIRPASADNNTLAHVDSLTVIDERGQEHILQTRGAKVILCAGAINTAAIALRSGLQAPRAGDLNVYRNALGQNPLVGRGLTDHDIWGTRFNFIRKGFPKKDFKMQALRLQNWVYLALDDNQEPGAKGRCLLNITVNAPSFLGWDKFTNEYVDDEGATVTELEFYQRLREAARQRQVDNPAKMKIVIQVVYCLFADLRDENKVLNLPECVPTISITKEKKVMSTRAMQQLAAKIRDAMIKYYNGIDPQPSRLPELSQAGFGVVAHEVGTMRIESPKPKPKKDSGVVDNNMLDKGVVDENLKVHGWDNLFVCDLSVFPLSPSANPSITLAALSLRLGDYLMSQGI</sequence>
<evidence type="ECO:0000313" key="9">
    <source>
        <dbReference type="Proteomes" id="UP000226192"/>
    </source>
</evidence>
<dbReference type="Pfam" id="PF05199">
    <property type="entry name" value="GMC_oxred_C"/>
    <property type="match status" value="1"/>
</dbReference>
<organism evidence="8 9">
    <name type="scientific">Ophiocordyceps australis</name>
    <dbReference type="NCBI Taxonomy" id="1399860"/>
    <lineage>
        <taxon>Eukaryota</taxon>
        <taxon>Fungi</taxon>
        <taxon>Dikarya</taxon>
        <taxon>Ascomycota</taxon>
        <taxon>Pezizomycotina</taxon>
        <taxon>Sordariomycetes</taxon>
        <taxon>Hypocreomycetidae</taxon>
        <taxon>Hypocreales</taxon>
        <taxon>Ophiocordycipitaceae</taxon>
        <taxon>Ophiocordyceps</taxon>
    </lineage>
</organism>
<evidence type="ECO:0000256" key="6">
    <source>
        <dbReference type="SAM" id="MobiDB-lite"/>
    </source>
</evidence>
<feature type="region of interest" description="Disordered" evidence="6">
    <location>
        <begin position="43"/>
        <end position="68"/>
    </location>
</feature>
<feature type="domain" description="Glucose-methanol-choline oxidoreductase C-terminal" evidence="7">
    <location>
        <begin position="591"/>
        <end position="630"/>
    </location>
</feature>
<reference evidence="8 9" key="1">
    <citation type="submission" date="2017-06" db="EMBL/GenBank/DDBJ databases">
        <title>Ant-infecting Ophiocordyceps genomes reveal a high diversity of potential behavioral manipulation genes and a possible major role for enterotoxins.</title>
        <authorList>
            <person name="De Bekker C."/>
            <person name="Evans H.C."/>
            <person name="Brachmann A."/>
            <person name="Hughes D.P."/>
        </authorList>
    </citation>
    <scope>NUCLEOTIDE SEQUENCE [LARGE SCALE GENOMIC DNA]</scope>
    <source>
        <strain evidence="8 9">Map64</strain>
    </source>
</reference>
<evidence type="ECO:0000256" key="1">
    <source>
        <dbReference type="ARBA" id="ARBA00001974"/>
    </source>
</evidence>
<evidence type="ECO:0000256" key="4">
    <source>
        <dbReference type="ARBA" id="ARBA00022827"/>
    </source>
</evidence>
<evidence type="ECO:0000256" key="2">
    <source>
        <dbReference type="ARBA" id="ARBA00010790"/>
    </source>
</evidence>
<keyword evidence="9" id="KW-1185">Reference proteome</keyword>
<protein>
    <recommendedName>
        <fullName evidence="7">Glucose-methanol-choline oxidoreductase C-terminal domain-containing protein</fullName>
    </recommendedName>
</protein>
<dbReference type="Gene3D" id="3.50.50.60">
    <property type="entry name" value="FAD/NAD(P)-binding domain"/>
    <property type="match status" value="2"/>
</dbReference>
<dbReference type="SUPFAM" id="SSF51905">
    <property type="entry name" value="FAD/NAD(P)-binding domain"/>
    <property type="match status" value="1"/>
</dbReference>
<dbReference type="PANTHER" id="PTHR42784:SF1">
    <property type="entry name" value="PYRANOSE 2-OXIDASE"/>
    <property type="match status" value="1"/>
</dbReference>